<dbReference type="GO" id="GO:0009055">
    <property type="term" value="F:electron transfer activity"/>
    <property type="evidence" value="ECO:0007669"/>
    <property type="project" value="InterPro"/>
</dbReference>
<organism evidence="2 3">
    <name type="scientific">Roseimicrobium gellanilyticum</name>
    <dbReference type="NCBI Taxonomy" id="748857"/>
    <lineage>
        <taxon>Bacteria</taxon>
        <taxon>Pseudomonadati</taxon>
        <taxon>Verrucomicrobiota</taxon>
        <taxon>Verrucomicrobiia</taxon>
        <taxon>Verrucomicrobiales</taxon>
        <taxon>Verrucomicrobiaceae</taxon>
        <taxon>Roseimicrobium</taxon>
    </lineage>
</organism>
<dbReference type="GO" id="GO:0022900">
    <property type="term" value="P:electron transport chain"/>
    <property type="evidence" value="ECO:0007669"/>
    <property type="project" value="InterPro"/>
</dbReference>
<evidence type="ECO:0000313" key="3">
    <source>
        <dbReference type="Proteomes" id="UP000253426"/>
    </source>
</evidence>
<evidence type="ECO:0000313" key="2">
    <source>
        <dbReference type="EMBL" id="RBP45909.1"/>
    </source>
</evidence>
<keyword evidence="1" id="KW-0732">Signal</keyword>
<dbReference type="Proteomes" id="UP000253426">
    <property type="component" value="Unassembled WGS sequence"/>
</dbReference>
<dbReference type="EMBL" id="QNRR01000002">
    <property type="protein sequence ID" value="RBP45909.1"/>
    <property type="molecule type" value="Genomic_DNA"/>
</dbReference>
<protein>
    <recommendedName>
        <fullName evidence="4">Cytochrome c</fullName>
    </recommendedName>
</protein>
<dbReference type="GO" id="GO:0020037">
    <property type="term" value="F:heme binding"/>
    <property type="evidence" value="ECO:0007669"/>
    <property type="project" value="InterPro"/>
</dbReference>
<dbReference type="RefSeq" id="WP_113957470.1">
    <property type="nucleotide sequence ID" value="NZ_QNRR01000002.1"/>
</dbReference>
<feature type="chain" id="PRO_5016858547" description="Cytochrome c" evidence="1">
    <location>
        <begin position="25"/>
        <end position="123"/>
    </location>
</feature>
<keyword evidence="3" id="KW-1185">Reference proteome</keyword>
<name>A0A366HRM9_9BACT</name>
<accession>A0A366HRM9</accession>
<gene>
    <name evidence="2" type="ORF">DES53_102293</name>
</gene>
<dbReference type="AlphaFoldDB" id="A0A366HRM9"/>
<proteinExistence type="predicted"/>
<dbReference type="GO" id="GO:0005506">
    <property type="term" value="F:iron ion binding"/>
    <property type="evidence" value="ECO:0007669"/>
    <property type="project" value="InterPro"/>
</dbReference>
<comment type="caution">
    <text evidence="2">The sequence shown here is derived from an EMBL/GenBank/DDBJ whole genome shotgun (WGS) entry which is preliminary data.</text>
</comment>
<dbReference type="SUPFAM" id="SSF47175">
    <property type="entry name" value="Cytochromes"/>
    <property type="match status" value="1"/>
</dbReference>
<evidence type="ECO:0000256" key="1">
    <source>
        <dbReference type="SAM" id="SignalP"/>
    </source>
</evidence>
<sequence length="123" mass="12990">MNTTLTRIPLVVAGCLLAGWSLQAEPAKRSISTVMKDAMKGDTSLHKKVALGKGTDTDAAALLDYYKSLPAETPPEGEATSWQEKTAKLIAAAQAVVDKKPGATEQLQTAGNCKACHNEHKGK</sequence>
<dbReference type="OrthoDB" id="195389at2"/>
<feature type="signal peptide" evidence="1">
    <location>
        <begin position="1"/>
        <end position="24"/>
    </location>
</feature>
<evidence type="ECO:0008006" key="4">
    <source>
        <dbReference type="Google" id="ProtNLM"/>
    </source>
</evidence>
<reference evidence="2 3" key="1">
    <citation type="submission" date="2018-06" db="EMBL/GenBank/DDBJ databases">
        <title>Genomic Encyclopedia of Type Strains, Phase IV (KMG-IV): sequencing the most valuable type-strain genomes for metagenomic binning, comparative biology and taxonomic classification.</title>
        <authorList>
            <person name="Goeker M."/>
        </authorList>
    </citation>
    <scope>NUCLEOTIDE SEQUENCE [LARGE SCALE GENOMIC DNA]</scope>
    <source>
        <strain evidence="2 3">DSM 25532</strain>
    </source>
</reference>
<dbReference type="InterPro" id="IPR010980">
    <property type="entry name" value="Cyt_c/b562"/>
</dbReference>